<dbReference type="Proteomes" id="UP001234880">
    <property type="component" value="Unassembled WGS sequence"/>
</dbReference>
<dbReference type="EC" id="1.2.1.8" evidence="5"/>
<keyword evidence="6" id="KW-1185">Reference proteome</keyword>
<dbReference type="InterPro" id="IPR016162">
    <property type="entry name" value="Ald_DH_N"/>
</dbReference>
<dbReference type="RefSeq" id="WP_062011195.1">
    <property type="nucleotide sequence ID" value="NZ_JAURUE010000002.1"/>
</dbReference>
<dbReference type="InterPro" id="IPR029510">
    <property type="entry name" value="Ald_DH_CS_GLU"/>
</dbReference>
<dbReference type="Gene3D" id="3.40.605.10">
    <property type="entry name" value="Aldehyde Dehydrogenase, Chain A, domain 1"/>
    <property type="match status" value="1"/>
</dbReference>
<evidence type="ECO:0000259" key="4">
    <source>
        <dbReference type="Pfam" id="PF00171"/>
    </source>
</evidence>
<dbReference type="GO" id="GO:0008802">
    <property type="term" value="F:betaine-aldehyde dehydrogenase (NAD+) activity"/>
    <property type="evidence" value="ECO:0007669"/>
    <property type="project" value="UniProtKB-EC"/>
</dbReference>
<gene>
    <name evidence="5" type="ORF">JOF35_006220</name>
</gene>
<dbReference type="Pfam" id="PF00171">
    <property type="entry name" value="Aldedh"/>
    <property type="match status" value="1"/>
</dbReference>
<evidence type="ECO:0000313" key="6">
    <source>
        <dbReference type="Proteomes" id="UP001234880"/>
    </source>
</evidence>
<evidence type="ECO:0000256" key="3">
    <source>
        <dbReference type="RuleBase" id="RU003345"/>
    </source>
</evidence>
<dbReference type="PROSITE" id="PS00070">
    <property type="entry name" value="ALDEHYDE_DEHYDR_CYS"/>
    <property type="match status" value="1"/>
</dbReference>
<evidence type="ECO:0000256" key="2">
    <source>
        <dbReference type="PROSITE-ProRule" id="PRU10007"/>
    </source>
</evidence>
<dbReference type="InterPro" id="IPR016161">
    <property type="entry name" value="Ald_DH/histidinol_DH"/>
</dbReference>
<sequence length="506" mass="53288">MDQRFDVAERFADGAQYIAGRLRQGGSEATHPVVDPATGERVFSYRLAGPADVDAAVAAAGAALPEWAGATPGERSDALHRFAAVLTERAEDLARAESSQCGKPIKLSTEFDVPGTIDNTAFFAGAARQLEGKAAAEYSGGHTSYIRREPIGVVGSVAPWNYPLQMAAWKVLPAIAAGNTIVLKPAELTPLTSLMFAQAATEAGIPDGVVNVVSGTGPEAGEHLVSHPGVAMTSFTGSTAVGKRVAALATATVKRVHLELGGKAPFVVFDDADLEAAAHGAVAGALINTGQDCTAATRAYVQRPLYDAFIAAVADLMETVRLGDPFDPHTDLGPLVSHAQRDRVAGFVERARGYATVVTGGAAPGGDLARGAYYRPTLITGAPQDSEIVQSEIFGPVLAVLPFDGDDEGIALANDTPYGLAASAWSRDVYRTGRASREIRAGCVWINDHIPIISEMPHGGVRASGFGKDMSAYSFEEYTQVKHVMFDNTAVVRKDWHRTVFGDRQT</sequence>
<feature type="active site" evidence="2">
    <location>
        <position position="259"/>
    </location>
</feature>
<dbReference type="NCBIfam" id="NF010000">
    <property type="entry name" value="PRK13473.1"/>
    <property type="match status" value="1"/>
</dbReference>
<dbReference type="PANTHER" id="PTHR11699">
    <property type="entry name" value="ALDEHYDE DEHYDROGENASE-RELATED"/>
    <property type="match status" value="1"/>
</dbReference>
<evidence type="ECO:0000256" key="1">
    <source>
        <dbReference type="ARBA" id="ARBA00023002"/>
    </source>
</evidence>
<reference evidence="5 6" key="1">
    <citation type="submission" date="2023-07" db="EMBL/GenBank/DDBJ databases">
        <title>Sequencing the genomes of 1000 actinobacteria strains.</title>
        <authorList>
            <person name="Klenk H.-P."/>
        </authorList>
    </citation>
    <scope>NUCLEOTIDE SEQUENCE [LARGE SCALE GENOMIC DNA]</scope>
    <source>
        <strain evidence="5 6">DSM 41600</strain>
    </source>
</reference>
<dbReference type="SUPFAM" id="SSF53720">
    <property type="entry name" value="ALDH-like"/>
    <property type="match status" value="1"/>
</dbReference>
<keyword evidence="1 3" id="KW-0560">Oxidoreductase</keyword>
<dbReference type="InterPro" id="IPR016163">
    <property type="entry name" value="Ald_DH_C"/>
</dbReference>
<comment type="caution">
    <text evidence="5">The sequence shown here is derived from an EMBL/GenBank/DDBJ whole genome shotgun (WGS) entry which is preliminary data.</text>
</comment>
<protein>
    <submittedName>
        <fullName evidence="5">Betaine-aldehyde dehydrogenase</fullName>
        <ecNumber evidence="5">1.2.1.8</ecNumber>
    </submittedName>
</protein>
<dbReference type="Gene3D" id="3.40.309.10">
    <property type="entry name" value="Aldehyde Dehydrogenase, Chain A, domain 2"/>
    <property type="match status" value="1"/>
</dbReference>
<dbReference type="EMBL" id="JAURUE010000002">
    <property type="protein sequence ID" value="MDP9613882.1"/>
    <property type="molecule type" value="Genomic_DNA"/>
</dbReference>
<proteinExistence type="inferred from homology"/>
<feature type="domain" description="Aldehyde dehydrogenase" evidence="4">
    <location>
        <begin position="29"/>
        <end position="484"/>
    </location>
</feature>
<comment type="similarity">
    <text evidence="3">Belongs to the aldehyde dehydrogenase family.</text>
</comment>
<organism evidence="5 6">
    <name type="scientific">Streptomyces demainii</name>
    <dbReference type="NCBI Taxonomy" id="588122"/>
    <lineage>
        <taxon>Bacteria</taxon>
        <taxon>Bacillati</taxon>
        <taxon>Actinomycetota</taxon>
        <taxon>Actinomycetes</taxon>
        <taxon>Kitasatosporales</taxon>
        <taxon>Streptomycetaceae</taxon>
        <taxon>Streptomyces</taxon>
    </lineage>
</organism>
<dbReference type="PROSITE" id="PS00687">
    <property type="entry name" value="ALDEHYDE_DEHYDR_GLU"/>
    <property type="match status" value="1"/>
</dbReference>
<name>A0ABT9L2B3_9ACTN</name>
<evidence type="ECO:0000313" key="5">
    <source>
        <dbReference type="EMBL" id="MDP9613882.1"/>
    </source>
</evidence>
<accession>A0ABT9L2B3</accession>
<dbReference type="InterPro" id="IPR015590">
    <property type="entry name" value="Aldehyde_DH_dom"/>
</dbReference>
<dbReference type="InterPro" id="IPR016160">
    <property type="entry name" value="Ald_DH_CS_CYS"/>
</dbReference>